<name>A0A371PD74_9ACTN</name>
<sequence length="161" mass="17453">MRQTDTMSVGAALRGWFRRTGSEILGWVVVVVGVILMPLPGPGMVIVVSGLAILSRHYVWAQRVLGPLERKATEAAKFGVETWPRIAVSFLGGVWLAVLGVIWWIGPDIPEFEVLGVGFGPELPAQGWATALGLWASAVAAWALLAYSVVRWREPRPADVP</sequence>
<feature type="transmembrane region" description="Helical" evidence="1">
    <location>
        <begin position="86"/>
        <end position="105"/>
    </location>
</feature>
<keyword evidence="1" id="KW-0472">Membrane</keyword>
<keyword evidence="1" id="KW-0812">Transmembrane</keyword>
<evidence type="ECO:0000313" key="3">
    <source>
        <dbReference type="Proteomes" id="UP000265581"/>
    </source>
</evidence>
<accession>A0A371PD74</accession>
<dbReference type="EMBL" id="QUBR01000001">
    <property type="protein sequence ID" value="REK73881.1"/>
    <property type="molecule type" value="Genomic_DNA"/>
</dbReference>
<comment type="caution">
    <text evidence="2">The sequence shown here is derived from an EMBL/GenBank/DDBJ whole genome shotgun (WGS) entry which is preliminary data.</text>
</comment>
<gene>
    <name evidence="2" type="ORF">DX116_10290</name>
</gene>
<reference evidence="2 3" key="1">
    <citation type="submission" date="2018-08" db="EMBL/GenBank/DDBJ databases">
        <title>Aeromicrobium sp. M2KJ-4, whole genome shotgun sequence.</title>
        <authorList>
            <person name="Tuo L."/>
        </authorList>
    </citation>
    <scope>NUCLEOTIDE SEQUENCE [LARGE SCALE GENOMIC DNA]</scope>
    <source>
        <strain evidence="2 3">M2KJ-4</strain>
    </source>
</reference>
<evidence type="ECO:0000256" key="1">
    <source>
        <dbReference type="SAM" id="Phobius"/>
    </source>
</evidence>
<dbReference type="Pfam" id="PF09656">
    <property type="entry name" value="PGPGW"/>
    <property type="match status" value="1"/>
</dbReference>
<feature type="transmembrane region" description="Helical" evidence="1">
    <location>
        <begin position="24"/>
        <end position="54"/>
    </location>
</feature>
<proteinExistence type="predicted"/>
<dbReference type="InterPro" id="IPR019099">
    <property type="entry name" value="Uncharacterised_PGPGW_TM"/>
</dbReference>
<dbReference type="Proteomes" id="UP000265581">
    <property type="component" value="Unassembled WGS sequence"/>
</dbReference>
<protein>
    <recommendedName>
        <fullName evidence="4">TIGR02611 family protein</fullName>
    </recommendedName>
</protein>
<organism evidence="2 3">
    <name type="scientific">Aeromicrobium endophyticum</name>
    <dbReference type="NCBI Taxonomy" id="2292704"/>
    <lineage>
        <taxon>Bacteria</taxon>
        <taxon>Bacillati</taxon>
        <taxon>Actinomycetota</taxon>
        <taxon>Actinomycetes</taxon>
        <taxon>Propionibacteriales</taxon>
        <taxon>Nocardioidaceae</taxon>
        <taxon>Aeromicrobium</taxon>
    </lineage>
</organism>
<evidence type="ECO:0008006" key="4">
    <source>
        <dbReference type="Google" id="ProtNLM"/>
    </source>
</evidence>
<dbReference type="AlphaFoldDB" id="A0A371PD74"/>
<keyword evidence="1" id="KW-1133">Transmembrane helix</keyword>
<evidence type="ECO:0000313" key="2">
    <source>
        <dbReference type="EMBL" id="REK73881.1"/>
    </source>
</evidence>
<keyword evidence="3" id="KW-1185">Reference proteome</keyword>
<feature type="transmembrane region" description="Helical" evidence="1">
    <location>
        <begin position="125"/>
        <end position="147"/>
    </location>
</feature>